<reference evidence="12 13" key="1">
    <citation type="submission" date="2017-07" db="EMBL/GenBank/DDBJ databases">
        <authorList>
            <person name="Talla V."/>
            <person name="Backstrom N."/>
        </authorList>
    </citation>
    <scope>NUCLEOTIDE SEQUENCE [LARGE SCALE GENOMIC DNA]</scope>
</reference>
<dbReference type="Proteomes" id="UP000324832">
    <property type="component" value="Unassembled WGS sequence"/>
</dbReference>
<dbReference type="InterPro" id="IPR050331">
    <property type="entry name" value="Zinc_finger"/>
</dbReference>
<dbReference type="InterPro" id="IPR013087">
    <property type="entry name" value="Znf_C2H2_type"/>
</dbReference>
<evidence type="ECO:0000256" key="1">
    <source>
        <dbReference type="ARBA" id="ARBA00004123"/>
    </source>
</evidence>
<evidence type="ECO:0000313" key="12">
    <source>
        <dbReference type="EMBL" id="VVC95886.1"/>
    </source>
</evidence>
<dbReference type="AlphaFoldDB" id="A0A5E4QEI6"/>
<feature type="domain" description="ZAD" evidence="11">
    <location>
        <begin position="13"/>
        <end position="97"/>
    </location>
</feature>
<evidence type="ECO:0000256" key="6">
    <source>
        <dbReference type="ARBA" id="ARBA00023125"/>
    </source>
</evidence>
<dbReference type="InterPro" id="IPR036236">
    <property type="entry name" value="Znf_C2H2_sf"/>
</dbReference>
<proteinExistence type="predicted"/>
<comment type="subcellular location">
    <subcellularLocation>
        <location evidence="1">Nucleus</location>
    </subcellularLocation>
</comment>
<dbReference type="SUPFAM" id="SSF57716">
    <property type="entry name" value="Glucocorticoid receptor-like (DNA-binding domain)"/>
    <property type="match status" value="1"/>
</dbReference>
<evidence type="ECO:0000256" key="8">
    <source>
        <dbReference type="PROSITE-ProRule" id="PRU00042"/>
    </source>
</evidence>
<dbReference type="PANTHER" id="PTHR16515">
    <property type="entry name" value="PR DOMAIN ZINC FINGER PROTEIN"/>
    <property type="match status" value="1"/>
</dbReference>
<dbReference type="GO" id="GO:0003677">
    <property type="term" value="F:DNA binding"/>
    <property type="evidence" value="ECO:0007669"/>
    <property type="project" value="UniProtKB-KW"/>
</dbReference>
<dbReference type="SMART" id="SM00355">
    <property type="entry name" value="ZnF_C2H2"/>
    <property type="match status" value="2"/>
</dbReference>
<dbReference type="InterPro" id="IPR012934">
    <property type="entry name" value="Znf_AD"/>
</dbReference>
<dbReference type="GO" id="GO:0005634">
    <property type="term" value="C:nucleus"/>
    <property type="evidence" value="ECO:0007669"/>
    <property type="project" value="UniProtKB-SubCell"/>
</dbReference>
<evidence type="ECO:0008006" key="14">
    <source>
        <dbReference type="Google" id="ProtNLM"/>
    </source>
</evidence>
<dbReference type="SUPFAM" id="SSF57667">
    <property type="entry name" value="beta-beta-alpha zinc fingers"/>
    <property type="match status" value="1"/>
</dbReference>
<dbReference type="Gene3D" id="3.40.1800.20">
    <property type="match status" value="1"/>
</dbReference>
<keyword evidence="6" id="KW-0238">DNA-binding</keyword>
<evidence type="ECO:0000259" key="10">
    <source>
        <dbReference type="PROSITE" id="PS50157"/>
    </source>
</evidence>
<organism evidence="12 13">
    <name type="scientific">Leptidea sinapis</name>
    <dbReference type="NCBI Taxonomy" id="189913"/>
    <lineage>
        <taxon>Eukaryota</taxon>
        <taxon>Metazoa</taxon>
        <taxon>Ecdysozoa</taxon>
        <taxon>Arthropoda</taxon>
        <taxon>Hexapoda</taxon>
        <taxon>Insecta</taxon>
        <taxon>Pterygota</taxon>
        <taxon>Neoptera</taxon>
        <taxon>Endopterygota</taxon>
        <taxon>Lepidoptera</taxon>
        <taxon>Glossata</taxon>
        <taxon>Ditrysia</taxon>
        <taxon>Papilionoidea</taxon>
        <taxon>Pieridae</taxon>
        <taxon>Dismorphiinae</taxon>
        <taxon>Leptidea</taxon>
    </lineage>
</organism>
<evidence type="ECO:0000256" key="4">
    <source>
        <dbReference type="ARBA" id="ARBA00022771"/>
    </source>
</evidence>
<keyword evidence="7" id="KW-0539">Nucleus</keyword>
<keyword evidence="2 9" id="KW-0479">Metal-binding</keyword>
<dbReference type="GO" id="GO:0008270">
    <property type="term" value="F:zinc ion binding"/>
    <property type="evidence" value="ECO:0007669"/>
    <property type="project" value="UniProtKB-UniRule"/>
</dbReference>
<evidence type="ECO:0000256" key="9">
    <source>
        <dbReference type="PROSITE-ProRule" id="PRU01263"/>
    </source>
</evidence>
<feature type="binding site" evidence="9">
    <location>
        <position position="73"/>
    </location>
    <ligand>
        <name>Zn(2+)</name>
        <dbReference type="ChEBI" id="CHEBI:29105"/>
    </ligand>
</feature>
<feature type="binding site" evidence="9">
    <location>
        <position position="70"/>
    </location>
    <ligand>
        <name>Zn(2+)</name>
        <dbReference type="ChEBI" id="CHEBI:29105"/>
    </ligand>
</feature>
<feature type="binding site" evidence="9">
    <location>
        <position position="18"/>
    </location>
    <ligand>
        <name>Zn(2+)</name>
        <dbReference type="ChEBI" id="CHEBI:29105"/>
    </ligand>
</feature>
<dbReference type="GO" id="GO:0010468">
    <property type="term" value="P:regulation of gene expression"/>
    <property type="evidence" value="ECO:0007669"/>
    <property type="project" value="TreeGrafter"/>
</dbReference>
<evidence type="ECO:0000313" key="13">
    <source>
        <dbReference type="Proteomes" id="UP000324832"/>
    </source>
</evidence>
<gene>
    <name evidence="12" type="ORF">LSINAPIS_LOCUS7506</name>
</gene>
<dbReference type="PROSITE" id="PS51915">
    <property type="entry name" value="ZAD"/>
    <property type="match status" value="1"/>
</dbReference>
<evidence type="ECO:0000256" key="7">
    <source>
        <dbReference type="ARBA" id="ARBA00023242"/>
    </source>
</evidence>
<dbReference type="PROSITE" id="PS00028">
    <property type="entry name" value="ZINC_FINGER_C2H2_1"/>
    <property type="match status" value="2"/>
</dbReference>
<dbReference type="EMBL" id="FZQP02002471">
    <property type="protein sequence ID" value="VVC95886.1"/>
    <property type="molecule type" value="Genomic_DNA"/>
</dbReference>
<keyword evidence="5 9" id="KW-0862">Zinc</keyword>
<keyword evidence="4 8" id="KW-0863">Zinc-finger</keyword>
<evidence type="ECO:0000256" key="5">
    <source>
        <dbReference type="ARBA" id="ARBA00022833"/>
    </source>
</evidence>
<dbReference type="FunFam" id="3.30.160.60:FF:000100">
    <property type="entry name" value="Zinc finger 45-like"/>
    <property type="match status" value="1"/>
</dbReference>
<evidence type="ECO:0000256" key="2">
    <source>
        <dbReference type="ARBA" id="ARBA00022723"/>
    </source>
</evidence>
<sequence length="246" mass="27933">MEFSSFVLPITKNMCRTCLSDLNSDADTSLFMNIQDVVEHETVKVKLIDILVFLNCLQHNDEDNWPQGMCATCISTALMAYNFKLNCLKANATISQIFTLQTQSLESSDIDNIDISVVYQDHEYELPFFSSQSVLELDSLQENKEIIPLPPVTEITSTEHPPRKEGEKKYACNSCGKSFTRINGLKNHISKHNDYPKHLCSTCVSGLRVHKGSHLAKQYVTCEICHKNLPNKRKLQKHMNLHGVDQ</sequence>
<feature type="domain" description="C2H2-type" evidence="10">
    <location>
        <begin position="170"/>
        <end position="197"/>
    </location>
</feature>
<feature type="domain" description="C2H2-type" evidence="10">
    <location>
        <begin position="220"/>
        <end position="246"/>
    </location>
</feature>
<dbReference type="SMART" id="SM00868">
    <property type="entry name" value="zf-AD"/>
    <property type="match status" value="1"/>
</dbReference>
<evidence type="ECO:0000256" key="3">
    <source>
        <dbReference type="ARBA" id="ARBA00022737"/>
    </source>
</evidence>
<keyword evidence="13" id="KW-1185">Reference proteome</keyword>
<dbReference type="Pfam" id="PF07776">
    <property type="entry name" value="zf-AD"/>
    <property type="match status" value="1"/>
</dbReference>
<dbReference type="Gene3D" id="3.30.160.60">
    <property type="entry name" value="Classic Zinc Finger"/>
    <property type="match status" value="1"/>
</dbReference>
<dbReference type="PROSITE" id="PS50157">
    <property type="entry name" value="ZINC_FINGER_C2H2_2"/>
    <property type="match status" value="2"/>
</dbReference>
<feature type="binding site" evidence="9">
    <location>
        <position position="15"/>
    </location>
    <ligand>
        <name>Zn(2+)</name>
        <dbReference type="ChEBI" id="CHEBI:29105"/>
    </ligand>
</feature>
<accession>A0A5E4QEI6</accession>
<keyword evidence="3" id="KW-0677">Repeat</keyword>
<dbReference type="PANTHER" id="PTHR16515:SF49">
    <property type="entry name" value="GASTRULA ZINC FINGER PROTEIN XLCGF49.1-LIKE-RELATED"/>
    <property type="match status" value="1"/>
</dbReference>
<dbReference type="Pfam" id="PF00096">
    <property type="entry name" value="zf-C2H2"/>
    <property type="match status" value="2"/>
</dbReference>
<protein>
    <recommendedName>
        <fullName evidence="14">C2H2-type domain-containing protein</fullName>
    </recommendedName>
</protein>
<name>A0A5E4QEI6_9NEOP</name>
<evidence type="ECO:0000259" key="11">
    <source>
        <dbReference type="PROSITE" id="PS51915"/>
    </source>
</evidence>